<dbReference type="GO" id="GO:0016405">
    <property type="term" value="F:CoA-ligase activity"/>
    <property type="evidence" value="ECO:0007669"/>
    <property type="project" value="TreeGrafter"/>
</dbReference>
<feature type="domain" description="AMP-dependent synthetase/ligase" evidence="1">
    <location>
        <begin position="37"/>
        <end position="432"/>
    </location>
</feature>
<keyword evidence="3" id="KW-0436">Ligase</keyword>
<feature type="domain" description="AMP-binding enzyme C-terminal" evidence="2">
    <location>
        <begin position="482"/>
        <end position="569"/>
    </location>
</feature>
<dbReference type="Pfam" id="PF13193">
    <property type="entry name" value="AMP-binding_C"/>
    <property type="match status" value="1"/>
</dbReference>
<gene>
    <name evidence="3" type="ORF">BDZ94DRAFT_1288492</name>
</gene>
<dbReference type="PROSITE" id="PS00455">
    <property type="entry name" value="AMP_BINDING"/>
    <property type="match status" value="1"/>
</dbReference>
<proteinExistence type="predicted"/>
<accession>A0A9P6CHF2</accession>
<evidence type="ECO:0000313" key="3">
    <source>
        <dbReference type="EMBL" id="KAF9466147.1"/>
    </source>
</evidence>
<dbReference type="AlphaFoldDB" id="A0A9P6CHF2"/>
<dbReference type="InterPro" id="IPR000873">
    <property type="entry name" value="AMP-dep_synth/lig_dom"/>
</dbReference>
<sequence length="585" mass="64057">MNTNFFVGPNWVPPPDNLTIPQVFLDGTFRHAAVPVETPDIPCMIEEMTGRKIFITELRARTQNLARALKEIWNIGDDDNVLMFCPNHTDYPVCIWAAHKLGASVTTTSPALTLEEFVHQLQIAKPSLIIADPLVLALARKAALSISLPHTRIVAIGPSTLDVVTIDDLIKSGQSLPSFEERMLAPGEAKSKIAFLCFSSGTTGKPKAVAISHHNVVCNAVQVATFKCVNDAYAPWDERQLKPGDICCSGTFANFLSGPKINNICASVLPFYHIYGLVINMHFILLSKITLVVSQGFDFARLLNSISRYRITTLMLVPPQVVLFCKHPLAKDADLSSVHYCMIAGAPVTAELTKQLRDRLPDVALGQAYGMTETSPGVTMWPVSQRVGTLGSVGRLIAGTIAKVVKEDGTLAKVDEPGELYVRGKQNALGYYKNEAATREVFIDGWVRTGDHVVFRPNGDLFVIDRIKEIIKVKGFQVAPAELEGHLLSHPKIADAAVIGIPDEYAGEVPLAFVVLHPETHDQVKNSDQAAADIRAHIFKHISSVLSQYKWPVGGIKFVEVLPKNQSGKILRRVLRGQYLPVLGC</sequence>
<name>A0A9P6CHF2_9AGAR</name>
<dbReference type="PANTHER" id="PTHR24096">
    <property type="entry name" value="LONG-CHAIN-FATTY-ACID--COA LIGASE"/>
    <property type="match status" value="1"/>
</dbReference>
<dbReference type="InterPro" id="IPR045851">
    <property type="entry name" value="AMP-bd_C_sf"/>
</dbReference>
<comment type="caution">
    <text evidence="3">The sequence shown here is derived from an EMBL/GenBank/DDBJ whole genome shotgun (WGS) entry which is preliminary data.</text>
</comment>
<evidence type="ECO:0000259" key="2">
    <source>
        <dbReference type="Pfam" id="PF13193"/>
    </source>
</evidence>
<dbReference type="InterPro" id="IPR020845">
    <property type="entry name" value="AMP-binding_CS"/>
</dbReference>
<protein>
    <submittedName>
        <fullName evidence="3">Phenylacetyl-CoA ligase</fullName>
    </submittedName>
</protein>
<dbReference type="Gene3D" id="2.30.38.10">
    <property type="entry name" value="Luciferase, Domain 3"/>
    <property type="match status" value="1"/>
</dbReference>
<dbReference type="PANTHER" id="PTHR24096:SF422">
    <property type="entry name" value="BCDNA.GH02901"/>
    <property type="match status" value="1"/>
</dbReference>
<dbReference type="EMBL" id="MU150243">
    <property type="protein sequence ID" value="KAF9466147.1"/>
    <property type="molecule type" value="Genomic_DNA"/>
</dbReference>
<dbReference type="Pfam" id="PF00501">
    <property type="entry name" value="AMP-binding"/>
    <property type="match status" value="1"/>
</dbReference>
<dbReference type="Gene3D" id="3.40.50.980">
    <property type="match status" value="2"/>
</dbReference>
<dbReference type="InterPro" id="IPR025110">
    <property type="entry name" value="AMP-bd_C"/>
</dbReference>
<reference evidence="3" key="1">
    <citation type="submission" date="2020-11" db="EMBL/GenBank/DDBJ databases">
        <authorList>
            <consortium name="DOE Joint Genome Institute"/>
            <person name="Ahrendt S."/>
            <person name="Riley R."/>
            <person name="Andreopoulos W."/>
            <person name="Labutti K."/>
            <person name="Pangilinan J."/>
            <person name="Ruiz-Duenas F.J."/>
            <person name="Barrasa J.M."/>
            <person name="Sanchez-Garcia M."/>
            <person name="Camarero S."/>
            <person name="Miyauchi S."/>
            <person name="Serrano A."/>
            <person name="Linde D."/>
            <person name="Babiker R."/>
            <person name="Drula E."/>
            <person name="Ayuso-Fernandez I."/>
            <person name="Pacheco R."/>
            <person name="Padilla G."/>
            <person name="Ferreira P."/>
            <person name="Barriuso J."/>
            <person name="Kellner H."/>
            <person name="Castanera R."/>
            <person name="Alfaro M."/>
            <person name="Ramirez L."/>
            <person name="Pisabarro A.G."/>
            <person name="Kuo A."/>
            <person name="Tritt A."/>
            <person name="Lipzen A."/>
            <person name="He G."/>
            <person name="Yan M."/>
            <person name="Ng V."/>
            <person name="Cullen D."/>
            <person name="Martin F."/>
            <person name="Rosso M.-N."/>
            <person name="Henrissat B."/>
            <person name="Hibbett D."/>
            <person name="Martinez A.T."/>
            <person name="Grigoriev I.V."/>
        </authorList>
    </citation>
    <scope>NUCLEOTIDE SEQUENCE</scope>
    <source>
        <strain evidence="3">CBS 247.69</strain>
    </source>
</reference>
<keyword evidence="4" id="KW-1185">Reference proteome</keyword>
<dbReference type="Proteomes" id="UP000807353">
    <property type="component" value="Unassembled WGS sequence"/>
</dbReference>
<organism evidence="3 4">
    <name type="scientific">Collybia nuda</name>
    <dbReference type="NCBI Taxonomy" id="64659"/>
    <lineage>
        <taxon>Eukaryota</taxon>
        <taxon>Fungi</taxon>
        <taxon>Dikarya</taxon>
        <taxon>Basidiomycota</taxon>
        <taxon>Agaricomycotina</taxon>
        <taxon>Agaricomycetes</taxon>
        <taxon>Agaricomycetidae</taxon>
        <taxon>Agaricales</taxon>
        <taxon>Tricholomatineae</taxon>
        <taxon>Clitocybaceae</taxon>
        <taxon>Collybia</taxon>
    </lineage>
</organism>
<dbReference type="Gene3D" id="3.30.300.30">
    <property type="match status" value="1"/>
</dbReference>
<evidence type="ECO:0000313" key="4">
    <source>
        <dbReference type="Proteomes" id="UP000807353"/>
    </source>
</evidence>
<evidence type="ECO:0000259" key="1">
    <source>
        <dbReference type="Pfam" id="PF00501"/>
    </source>
</evidence>
<dbReference type="OrthoDB" id="6509636at2759"/>
<dbReference type="SUPFAM" id="SSF56801">
    <property type="entry name" value="Acetyl-CoA synthetase-like"/>
    <property type="match status" value="1"/>
</dbReference>